<evidence type="ECO:0000313" key="2">
    <source>
        <dbReference type="EMBL" id="KNG95168.1"/>
    </source>
</evidence>
<dbReference type="STRING" id="1317121.ATO11_00505"/>
<comment type="caution">
    <text evidence="2">The sequence shown here is derived from an EMBL/GenBank/DDBJ whole genome shotgun (WGS) entry which is preliminary data.</text>
</comment>
<sequence length="92" mass="9171">MAGMAPPAGAADHGGMARAMPTGDAQVRLDANGTSPDPATHCPLCVLPALIAGAQGVPVAPLAQRRPAIRPDDAPLLTVAAREPPRARAPPA</sequence>
<name>A0A0L1JUS9_9RHOB</name>
<feature type="region of interest" description="Disordered" evidence="1">
    <location>
        <begin position="1"/>
        <end position="40"/>
    </location>
</feature>
<keyword evidence="3" id="KW-1185">Reference proteome</keyword>
<dbReference type="Proteomes" id="UP000036938">
    <property type="component" value="Unassembled WGS sequence"/>
</dbReference>
<evidence type="ECO:0000256" key="1">
    <source>
        <dbReference type="SAM" id="MobiDB-lite"/>
    </source>
</evidence>
<reference evidence="2 3" key="1">
    <citation type="journal article" date="2015" name="Int. J. Syst. Evol. Microbiol.">
        <title>Aestuariivita atlantica sp. nov., isolated from deep sea sediment of the Atlantic Ocean.</title>
        <authorList>
            <person name="Li G."/>
            <person name="Lai Q."/>
            <person name="Du Y."/>
            <person name="Liu X."/>
            <person name="Sun F."/>
            <person name="Shao Z."/>
        </authorList>
    </citation>
    <scope>NUCLEOTIDE SEQUENCE [LARGE SCALE GENOMIC DNA]</scope>
    <source>
        <strain evidence="2 3">22II-S11-z3</strain>
    </source>
</reference>
<accession>A0A0L1JUS9</accession>
<dbReference type="EMBL" id="AQQZ01000001">
    <property type="protein sequence ID" value="KNG95168.1"/>
    <property type="molecule type" value="Genomic_DNA"/>
</dbReference>
<gene>
    <name evidence="2" type="ORF">ATO11_00505</name>
</gene>
<protein>
    <recommendedName>
        <fullName evidence="4">DUF2946 domain-containing protein</fullName>
    </recommendedName>
</protein>
<feature type="compositionally biased region" description="Low complexity" evidence="1">
    <location>
        <begin position="1"/>
        <end position="17"/>
    </location>
</feature>
<organism evidence="2 3">
    <name type="scientific">Pseudaestuariivita atlantica</name>
    <dbReference type="NCBI Taxonomy" id="1317121"/>
    <lineage>
        <taxon>Bacteria</taxon>
        <taxon>Pseudomonadati</taxon>
        <taxon>Pseudomonadota</taxon>
        <taxon>Alphaproteobacteria</taxon>
        <taxon>Rhodobacterales</taxon>
        <taxon>Paracoccaceae</taxon>
        <taxon>Pseudaestuariivita</taxon>
    </lineage>
</organism>
<evidence type="ECO:0000313" key="3">
    <source>
        <dbReference type="Proteomes" id="UP000036938"/>
    </source>
</evidence>
<proteinExistence type="predicted"/>
<evidence type="ECO:0008006" key="4">
    <source>
        <dbReference type="Google" id="ProtNLM"/>
    </source>
</evidence>
<dbReference type="AlphaFoldDB" id="A0A0L1JUS9"/>